<dbReference type="Gramene" id="AET3Gv20591200.1">
    <property type="protein sequence ID" value="AET3Gv20591200.1"/>
    <property type="gene ID" value="AET3Gv20591200"/>
</dbReference>
<dbReference type="AlphaFoldDB" id="A0A453F6X1"/>
<reference evidence="1" key="4">
    <citation type="submission" date="2019-03" db="UniProtKB">
        <authorList>
            <consortium name="EnsemblPlants"/>
        </authorList>
    </citation>
    <scope>IDENTIFICATION</scope>
</reference>
<sequence length="66" mass="7891">MAMALCNIYCRSITWHLYKPWRSSFQVPMCSVRNVTESVCVYTCNVNLFRWSLSLGEWRFSFQLVM</sequence>
<organism evidence="1 2">
    <name type="scientific">Aegilops tauschii subsp. strangulata</name>
    <name type="common">Goatgrass</name>
    <dbReference type="NCBI Taxonomy" id="200361"/>
    <lineage>
        <taxon>Eukaryota</taxon>
        <taxon>Viridiplantae</taxon>
        <taxon>Streptophyta</taxon>
        <taxon>Embryophyta</taxon>
        <taxon>Tracheophyta</taxon>
        <taxon>Spermatophyta</taxon>
        <taxon>Magnoliopsida</taxon>
        <taxon>Liliopsida</taxon>
        <taxon>Poales</taxon>
        <taxon>Poaceae</taxon>
        <taxon>BOP clade</taxon>
        <taxon>Pooideae</taxon>
        <taxon>Triticodae</taxon>
        <taxon>Triticeae</taxon>
        <taxon>Triticinae</taxon>
        <taxon>Aegilops</taxon>
    </lineage>
</organism>
<name>A0A453F6X1_AEGTS</name>
<reference evidence="1" key="5">
    <citation type="journal article" date="2021" name="G3 (Bethesda)">
        <title>Aegilops tauschii genome assembly Aet v5.0 features greater sequence contiguity and improved annotation.</title>
        <authorList>
            <person name="Wang L."/>
            <person name="Zhu T."/>
            <person name="Rodriguez J.C."/>
            <person name="Deal K.R."/>
            <person name="Dubcovsky J."/>
            <person name="McGuire P.E."/>
            <person name="Lux T."/>
            <person name="Spannagl M."/>
            <person name="Mayer K.F.X."/>
            <person name="Baldrich P."/>
            <person name="Meyers B.C."/>
            <person name="Huo N."/>
            <person name="Gu Y.Q."/>
            <person name="Zhou H."/>
            <person name="Devos K.M."/>
            <person name="Bennetzen J.L."/>
            <person name="Unver T."/>
            <person name="Budak H."/>
            <person name="Gulick P.J."/>
            <person name="Galiba G."/>
            <person name="Kalapos B."/>
            <person name="Nelson D.R."/>
            <person name="Li P."/>
            <person name="You F.M."/>
            <person name="Luo M.C."/>
            <person name="Dvorak J."/>
        </authorList>
    </citation>
    <scope>NUCLEOTIDE SEQUENCE [LARGE SCALE GENOMIC DNA]</scope>
    <source>
        <strain evidence="1">cv. AL8/78</strain>
    </source>
</reference>
<keyword evidence="2" id="KW-1185">Reference proteome</keyword>
<evidence type="ECO:0000313" key="1">
    <source>
        <dbReference type="EnsemblPlants" id="AET3Gv20591200.1"/>
    </source>
</evidence>
<reference evidence="2" key="1">
    <citation type="journal article" date="2014" name="Science">
        <title>Ancient hybridizations among the ancestral genomes of bread wheat.</title>
        <authorList>
            <consortium name="International Wheat Genome Sequencing Consortium,"/>
            <person name="Marcussen T."/>
            <person name="Sandve S.R."/>
            <person name="Heier L."/>
            <person name="Spannagl M."/>
            <person name="Pfeifer M."/>
            <person name="Jakobsen K.S."/>
            <person name="Wulff B.B."/>
            <person name="Steuernagel B."/>
            <person name="Mayer K.F."/>
            <person name="Olsen O.A."/>
        </authorList>
    </citation>
    <scope>NUCLEOTIDE SEQUENCE [LARGE SCALE GENOMIC DNA]</scope>
    <source>
        <strain evidence="2">cv. AL8/78</strain>
    </source>
</reference>
<reference evidence="1" key="3">
    <citation type="journal article" date="2017" name="Nature">
        <title>Genome sequence of the progenitor of the wheat D genome Aegilops tauschii.</title>
        <authorList>
            <person name="Luo M.C."/>
            <person name="Gu Y.Q."/>
            <person name="Puiu D."/>
            <person name="Wang H."/>
            <person name="Twardziok S.O."/>
            <person name="Deal K.R."/>
            <person name="Huo N."/>
            <person name="Zhu T."/>
            <person name="Wang L."/>
            <person name="Wang Y."/>
            <person name="McGuire P.E."/>
            <person name="Liu S."/>
            <person name="Long H."/>
            <person name="Ramasamy R.K."/>
            <person name="Rodriguez J.C."/>
            <person name="Van S.L."/>
            <person name="Yuan L."/>
            <person name="Wang Z."/>
            <person name="Xia Z."/>
            <person name="Xiao L."/>
            <person name="Anderson O.D."/>
            <person name="Ouyang S."/>
            <person name="Liang Y."/>
            <person name="Zimin A.V."/>
            <person name="Pertea G."/>
            <person name="Qi P."/>
            <person name="Bennetzen J.L."/>
            <person name="Dai X."/>
            <person name="Dawson M.W."/>
            <person name="Muller H.G."/>
            <person name="Kugler K."/>
            <person name="Rivarola-Duarte L."/>
            <person name="Spannagl M."/>
            <person name="Mayer K.F.X."/>
            <person name="Lu F.H."/>
            <person name="Bevan M.W."/>
            <person name="Leroy P."/>
            <person name="Li P."/>
            <person name="You F.M."/>
            <person name="Sun Q."/>
            <person name="Liu Z."/>
            <person name="Lyons E."/>
            <person name="Wicker T."/>
            <person name="Salzberg S.L."/>
            <person name="Devos K.M."/>
            <person name="Dvorak J."/>
        </authorList>
    </citation>
    <scope>NUCLEOTIDE SEQUENCE [LARGE SCALE GENOMIC DNA]</scope>
    <source>
        <strain evidence="1">cv. AL8/78</strain>
    </source>
</reference>
<reference evidence="2" key="2">
    <citation type="journal article" date="2017" name="Nat. Plants">
        <title>The Aegilops tauschii genome reveals multiple impacts of transposons.</title>
        <authorList>
            <person name="Zhao G."/>
            <person name="Zou C."/>
            <person name="Li K."/>
            <person name="Wang K."/>
            <person name="Li T."/>
            <person name="Gao L."/>
            <person name="Zhang X."/>
            <person name="Wang H."/>
            <person name="Yang Z."/>
            <person name="Liu X."/>
            <person name="Jiang W."/>
            <person name="Mao L."/>
            <person name="Kong X."/>
            <person name="Jiao Y."/>
            <person name="Jia J."/>
        </authorList>
    </citation>
    <scope>NUCLEOTIDE SEQUENCE [LARGE SCALE GENOMIC DNA]</scope>
    <source>
        <strain evidence="2">cv. AL8/78</strain>
    </source>
</reference>
<protein>
    <submittedName>
        <fullName evidence="1">Uncharacterized protein</fullName>
    </submittedName>
</protein>
<evidence type="ECO:0000313" key="2">
    <source>
        <dbReference type="Proteomes" id="UP000015105"/>
    </source>
</evidence>
<dbReference type="Proteomes" id="UP000015105">
    <property type="component" value="Chromosome 3D"/>
</dbReference>
<proteinExistence type="predicted"/>
<dbReference type="EnsemblPlants" id="AET3Gv20591200.1">
    <property type="protein sequence ID" value="AET3Gv20591200.1"/>
    <property type="gene ID" value="AET3Gv20591200"/>
</dbReference>
<accession>A0A453F6X1</accession>